<organism evidence="9 10">
    <name type="scientific">Metaclostridioides mangenotii</name>
    <dbReference type="NCBI Taxonomy" id="1540"/>
    <lineage>
        <taxon>Bacteria</taxon>
        <taxon>Bacillati</taxon>
        <taxon>Bacillota</taxon>
        <taxon>Clostridia</taxon>
        <taxon>Peptostreptococcales</taxon>
        <taxon>Peptostreptococcaceae</taxon>
        <taxon>Metaclostridioides</taxon>
    </lineage>
</organism>
<evidence type="ECO:0000256" key="3">
    <source>
        <dbReference type="ARBA" id="ARBA00012367"/>
    </source>
</evidence>
<feature type="domain" description="BPL/LPL catalytic" evidence="8">
    <location>
        <begin position="27"/>
        <end position="206"/>
    </location>
</feature>
<evidence type="ECO:0000313" key="10">
    <source>
        <dbReference type="Proteomes" id="UP000767291"/>
    </source>
</evidence>
<evidence type="ECO:0000259" key="8">
    <source>
        <dbReference type="PROSITE" id="PS51733"/>
    </source>
</evidence>
<proteinExistence type="predicted"/>
<keyword evidence="10" id="KW-1185">Reference proteome</keyword>
<dbReference type="SUPFAM" id="SSF55681">
    <property type="entry name" value="Class II aaRS and biotin synthetases"/>
    <property type="match status" value="1"/>
</dbReference>
<dbReference type="Pfam" id="PF21948">
    <property type="entry name" value="LplA-B_cat"/>
    <property type="match status" value="1"/>
</dbReference>
<accession>A0ABS4EB50</accession>
<dbReference type="NCBIfam" id="TIGR00545">
    <property type="entry name" value="lipoyltrans"/>
    <property type="match status" value="1"/>
</dbReference>
<comment type="pathway">
    <text evidence="2">Protein modification; protein lipoylation via exogenous pathway; protein N(6)-(lipoyl)lysine from lipoate: step 1/2.</text>
</comment>
<dbReference type="CDD" id="cd16443">
    <property type="entry name" value="LplA"/>
    <property type="match status" value="1"/>
</dbReference>
<dbReference type="InterPro" id="IPR004143">
    <property type="entry name" value="BPL_LPL_catalytic"/>
</dbReference>
<dbReference type="Pfam" id="PF10437">
    <property type="entry name" value="Lip_prot_lig_C"/>
    <property type="match status" value="1"/>
</dbReference>
<dbReference type="InterPro" id="IPR045864">
    <property type="entry name" value="aa-tRNA-synth_II/BPL/LPL"/>
</dbReference>
<dbReference type="Proteomes" id="UP000767291">
    <property type="component" value="Unassembled WGS sequence"/>
</dbReference>
<evidence type="ECO:0000313" key="9">
    <source>
        <dbReference type="EMBL" id="MBP1855167.1"/>
    </source>
</evidence>
<reference evidence="9 10" key="1">
    <citation type="submission" date="2021-03" db="EMBL/GenBank/DDBJ databases">
        <title>Genomic Encyclopedia of Type Strains, Phase IV (KMG-IV): sequencing the most valuable type-strain genomes for metagenomic binning, comparative biology and taxonomic classification.</title>
        <authorList>
            <person name="Goeker M."/>
        </authorList>
    </citation>
    <scope>NUCLEOTIDE SEQUENCE [LARGE SCALE GENOMIC DNA]</scope>
    <source>
        <strain evidence="9 10">DSM 1289</strain>
    </source>
</reference>
<dbReference type="EMBL" id="JAGGJX010000002">
    <property type="protein sequence ID" value="MBP1855167.1"/>
    <property type="molecule type" value="Genomic_DNA"/>
</dbReference>
<dbReference type="RefSeq" id="WP_209456626.1">
    <property type="nucleotide sequence ID" value="NZ_BAAACS010000002.1"/>
</dbReference>
<evidence type="ECO:0000256" key="2">
    <source>
        <dbReference type="ARBA" id="ARBA00005124"/>
    </source>
</evidence>
<evidence type="ECO:0000256" key="5">
    <source>
        <dbReference type="ARBA" id="ARBA00022741"/>
    </source>
</evidence>
<keyword evidence="4 9" id="KW-0436">Ligase</keyword>
<comment type="caution">
    <text evidence="9">The sequence shown here is derived from an EMBL/GenBank/DDBJ whole genome shotgun (WGS) entry which is preliminary data.</text>
</comment>
<dbReference type="Gene3D" id="3.30.930.10">
    <property type="entry name" value="Bira Bifunctional Protein, Domain 2"/>
    <property type="match status" value="1"/>
</dbReference>
<comment type="pathway">
    <text evidence="1">Protein modification; protein lipoylation via exogenous pathway; protein N(6)-(lipoyl)lysine from lipoate: step 2/2.</text>
</comment>
<dbReference type="PANTHER" id="PTHR12561">
    <property type="entry name" value="LIPOATE-PROTEIN LIGASE"/>
    <property type="match status" value="1"/>
</dbReference>
<dbReference type="Gene3D" id="3.30.390.50">
    <property type="entry name" value="CO dehydrogenase flavoprotein, C-terminal domain"/>
    <property type="match status" value="1"/>
</dbReference>
<evidence type="ECO:0000256" key="1">
    <source>
        <dbReference type="ARBA" id="ARBA00005085"/>
    </source>
</evidence>
<gene>
    <name evidence="9" type="ORF">J2Z43_001560</name>
</gene>
<protein>
    <recommendedName>
        <fullName evidence="3">lipoate--protein ligase</fullName>
        <ecNumber evidence="3">6.3.1.20</ecNumber>
    </recommendedName>
</protein>
<comment type="catalytic activity">
    <reaction evidence="7">
        <text>L-lysyl-[lipoyl-carrier protein] + (R)-lipoate + ATP = N(6)-[(R)-lipoyl]-L-lysyl-[lipoyl-carrier protein] + AMP + diphosphate + H(+)</text>
        <dbReference type="Rhea" id="RHEA:49288"/>
        <dbReference type="Rhea" id="RHEA-COMP:10500"/>
        <dbReference type="Rhea" id="RHEA-COMP:10502"/>
        <dbReference type="ChEBI" id="CHEBI:15378"/>
        <dbReference type="ChEBI" id="CHEBI:29969"/>
        <dbReference type="ChEBI" id="CHEBI:30616"/>
        <dbReference type="ChEBI" id="CHEBI:33019"/>
        <dbReference type="ChEBI" id="CHEBI:83088"/>
        <dbReference type="ChEBI" id="CHEBI:83099"/>
        <dbReference type="ChEBI" id="CHEBI:456215"/>
        <dbReference type="EC" id="6.3.1.20"/>
    </reaction>
</comment>
<dbReference type="EC" id="6.3.1.20" evidence="3"/>
<sequence length="328" mass="37524">MIYVPCDSLDPYYNFALEEHLALSGKIDFPALFMFWRTDPTIMIGRFQNTMEEINHNYIEKNNIQVVRRNSGGGAIYTDPGIWQFSFIVKDYERDKIDFKGFVDPIIKALKKIGVNAELTGRNDLLADGKKICGNAQFMKSKSMVHHGSILFDANIDNMTSGLRVSEEKIKSKGVKSISSRVANISDCINSQLTVDEFRSIMLDELLDEDYKVYHLTEEDKSSIKHLYDSKFNTWDWNYGKSPKFTIFKSKRYAGGKIEFNLNIEDGIIKDCKLYGDFFSLKNVGILEEGLVGIKYRKNELKQRLDELDAGSYIHSTGSDDLLDCLID</sequence>
<dbReference type="PROSITE" id="PS51733">
    <property type="entry name" value="BPL_LPL_CATALYTIC"/>
    <property type="match status" value="1"/>
</dbReference>
<name>A0ABS4EB50_9FIRM</name>
<dbReference type="SUPFAM" id="SSF82649">
    <property type="entry name" value="SufE/NifU"/>
    <property type="match status" value="1"/>
</dbReference>
<evidence type="ECO:0000256" key="7">
    <source>
        <dbReference type="ARBA" id="ARBA00048037"/>
    </source>
</evidence>
<dbReference type="PANTHER" id="PTHR12561:SF3">
    <property type="entry name" value="LIPOYLTRANSFERASE 1, MITOCHONDRIAL"/>
    <property type="match status" value="1"/>
</dbReference>
<dbReference type="InterPro" id="IPR019491">
    <property type="entry name" value="Lipoate_protein_ligase_C"/>
</dbReference>
<evidence type="ECO:0000256" key="6">
    <source>
        <dbReference type="ARBA" id="ARBA00022840"/>
    </source>
</evidence>
<keyword evidence="6" id="KW-0067">ATP-binding</keyword>
<evidence type="ECO:0000256" key="4">
    <source>
        <dbReference type="ARBA" id="ARBA00022598"/>
    </source>
</evidence>
<dbReference type="GO" id="GO:0016979">
    <property type="term" value="F:lipoate-protein ligase activity"/>
    <property type="evidence" value="ECO:0007669"/>
    <property type="project" value="UniProtKB-EC"/>
</dbReference>
<keyword evidence="5" id="KW-0547">Nucleotide-binding</keyword>
<dbReference type="InterPro" id="IPR004562">
    <property type="entry name" value="LipoylTrfase_LipoateP_Ligase"/>
</dbReference>